<accession>A0A6J7FX93</accession>
<dbReference type="InterPro" id="IPR029033">
    <property type="entry name" value="His_PPase_superfam"/>
</dbReference>
<evidence type="ECO:0000313" key="1">
    <source>
        <dbReference type="EMBL" id="CAB4900542.1"/>
    </source>
</evidence>
<dbReference type="Pfam" id="PF00300">
    <property type="entry name" value="His_Phos_1"/>
    <property type="match status" value="1"/>
</dbReference>
<name>A0A6J7FX93_9ZZZZ</name>
<dbReference type="GO" id="GO:0016791">
    <property type="term" value="F:phosphatase activity"/>
    <property type="evidence" value="ECO:0007669"/>
    <property type="project" value="TreeGrafter"/>
</dbReference>
<dbReference type="CDD" id="cd07067">
    <property type="entry name" value="HP_PGM_like"/>
    <property type="match status" value="1"/>
</dbReference>
<protein>
    <submittedName>
        <fullName evidence="1">Unannotated protein</fullName>
    </submittedName>
</protein>
<sequence length="230" mass="25202">MVNPRAVQDAFLSFDDDATLLTIVRHGQQDVPAWGKFDPSDWSDPPLSALGLQQADALGRAFADIAFDCLVSSAMIRAKQTADAIAKHHDIGNVPRIEELNEVGAHRSHTAGSEPATREDPDVWAARIEKFIAKPRWSDIPGGETGPELRERIVPVFEELLEKHAGGHVVVVCHGGVMNAYLAHILDWDGDMLFLPAHTSYSTVRAKGSKRVIQSINERCHLNAEGLVSF</sequence>
<dbReference type="InterPro" id="IPR013078">
    <property type="entry name" value="His_Pase_superF_clade-1"/>
</dbReference>
<dbReference type="PANTHER" id="PTHR48100">
    <property type="entry name" value="BROAD-SPECIFICITY PHOSPHATASE YOR283W-RELATED"/>
    <property type="match status" value="1"/>
</dbReference>
<dbReference type="SMART" id="SM00855">
    <property type="entry name" value="PGAM"/>
    <property type="match status" value="1"/>
</dbReference>
<reference evidence="1" key="1">
    <citation type="submission" date="2020-05" db="EMBL/GenBank/DDBJ databases">
        <authorList>
            <person name="Chiriac C."/>
            <person name="Salcher M."/>
            <person name="Ghai R."/>
            <person name="Kavagutti S V."/>
        </authorList>
    </citation>
    <scope>NUCLEOTIDE SEQUENCE</scope>
</reference>
<gene>
    <name evidence="1" type="ORF">UFOPK3610_00096</name>
</gene>
<dbReference type="Gene3D" id="3.40.50.1240">
    <property type="entry name" value="Phosphoglycerate mutase-like"/>
    <property type="match status" value="1"/>
</dbReference>
<dbReference type="AlphaFoldDB" id="A0A6J7FX93"/>
<organism evidence="1">
    <name type="scientific">freshwater metagenome</name>
    <dbReference type="NCBI Taxonomy" id="449393"/>
    <lineage>
        <taxon>unclassified sequences</taxon>
        <taxon>metagenomes</taxon>
        <taxon>ecological metagenomes</taxon>
    </lineage>
</organism>
<dbReference type="SUPFAM" id="SSF53254">
    <property type="entry name" value="Phosphoglycerate mutase-like"/>
    <property type="match status" value="1"/>
</dbReference>
<dbReference type="InterPro" id="IPR050275">
    <property type="entry name" value="PGM_Phosphatase"/>
</dbReference>
<dbReference type="EMBL" id="CAFBMR010000001">
    <property type="protein sequence ID" value="CAB4900542.1"/>
    <property type="molecule type" value="Genomic_DNA"/>
</dbReference>
<dbReference type="PANTHER" id="PTHR48100:SF1">
    <property type="entry name" value="HISTIDINE PHOSPHATASE FAMILY PROTEIN-RELATED"/>
    <property type="match status" value="1"/>
</dbReference>
<dbReference type="GO" id="GO:0005737">
    <property type="term" value="C:cytoplasm"/>
    <property type="evidence" value="ECO:0007669"/>
    <property type="project" value="TreeGrafter"/>
</dbReference>
<proteinExistence type="predicted"/>